<proteinExistence type="predicted"/>
<dbReference type="Proteomes" id="UP001178508">
    <property type="component" value="Chromosome 16"/>
</dbReference>
<evidence type="ECO:0000313" key="3">
    <source>
        <dbReference type="Proteomes" id="UP001178508"/>
    </source>
</evidence>
<feature type="region of interest" description="Disordered" evidence="1">
    <location>
        <begin position="80"/>
        <end position="119"/>
    </location>
</feature>
<feature type="compositionally biased region" description="Acidic residues" evidence="1">
    <location>
        <begin position="107"/>
        <end position="119"/>
    </location>
</feature>
<sequence length="119" mass="13343">MRGEAVCQRRKKKKQRRSALCGRRPSGHLAAKRSFSSEVTGSAAPNVAASHRRTSLKKTRPLNSVCPLCFSSFFYRLNPKGSTPPLPGHKAFFPEMQKSKHKQPPMFEEESVSEDAEQN</sequence>
<organism evidence="2 3">
    <name type="scientific">Xyrichtys novacula</name>
    <name type="common">Pearly razorfish</name>
    <name type="synonym">Hemipteronotus novacula</name>
    <dbReference type="NCBI Taxonomy" id="13765"/>
    <lineage>
        <taxon>Eukaryota</taxon>
        <taxon>Metazoa</taxon>
        <taxon>Chordata</taxon>
        <taxon>Craniata</taxon>
        <taxon>Vertebrata</taxon>
        <taxon>Euteleostomi</taxon>
        <taxon>Actinopterygii</taxon>
        <taxon>Neopterygii</taxon>
        <taxon>Teleostei</taxon>
        <taxon>Neoteleostei</taxon>
        <taxon>Acanthomorphata</taxon>
        <taxon>Eupercaria</taxon>
        <taxon>Labriformes</taxon>
        <taxon>Labridae</taxon>
        <taxon>Xyrichtys</taxon>
    </lineage>
</organism>
<name>A0AAV1GPR3_XYRNO</name>
<evidence type="ECO:0000313" key="2">
    <source>
        <dbReference type="EMBL" id="CAJ1075049.1"/>
    </source>
</evidence>
<protein>
    <submittedName>
        <fullName evidence="2">Uncharacterized protein</fullName>
    </submittedName>
</protein>
<accession>A0AAV1GPR3</accession>
<dbReference type="EMBL" id="OY660879">
    <property type="protein sequence ID" value="CAJ1075049.1"/>
    <property type="molecule type" value="Genomic_DNA"/>
</dbReference>
<reference evidence="2" key="1">
    <citation type="submission" date="2023-08" db="EMBL/GenBank/DDBJ databases">
        <authorList>
            <person name="Alioto T."/>
            <person name="Alioto T."/>
            <person name="Gomez Garrido J."/>
        </authorList>
    </citation>
    <scope>NUCLEOTIDE SEQUENCE</scope>
</reference>
<dbReference type="AlphaFoldDB" id="A0AAV1GPR3"/>
<evidence type="ECO:0000256" key="1">
    <source>
        <dbReference type="SAM" id="MobiDB-lite"/>
    </source>
</evidence>
<keyword evidence="3" id="KW-1185">Reference proteome</keyword>
<feature type="compositionally biased region" description="Basic residues" evidence="1">
    <location>
        <begin position="8"/>
        <end position="17"/>
    </location>
</feature>
<feature type="region of interest" description="Disordered" evidence="1">
    <location>
        <begin position="1"/>
        <end position="56"/>
    </location>
</feature>
<gene>
    <name evidence="2" type="ORF">XNOV1_A023742</name>
</gene>